<sequence>MSVTEYDALVRFIADKILDGPTKAFRDSIRRKSKNFVLSNGVLFYRKTDVVRERNVAQVLGAVHVGRRHLEMNAHYSDLSDRYYWIGMHPDVEQFIKSCHKCQMNRVSLGFLRS</sequence>
<dbReference type="InterPro" id="IPR041588">
    <property type="entry name" value="Integrase_H2C2"/>
</dbReference>
<dbReference type="EMBL" id="AZBU02000001">
    <property type="protein sequence ID" value="TMS34631.1"/>
    <property type="molecule type" value="Genomic_DNA"/>
</dbReference>
<evidence type="ECO:0000313" key="3">
    <source>
        <dbReference type="Proteomes" id="UP000298663"/>
    </source>
</evidence>
<comment type="caution">
    <text evidence="2">The sequence shown here is derived from an EMBL/GenBank/DDBJ whole genome shotgun (WGS) entry which is preliminary data.</text>
</comment>
<dbReference type="Pfam" id="PF17921">
    <property type="entry name" value="Integrase_H2C2"/>
    <property type="match status" value="1"/>
</dbReference>
<protein>
    <recommendedName>
        <fullName evidence="1">Integrase zinc-binding domain-containing protein</fullName>
    </recommendedName>
</protein>
<reference evidence="2 3" key="1">
    <citation type="journal article" date="2015" name="Genome Biol.">
        <title>Comparative genomics of Steinernema reveals deeply conserved gene regulatory networks.</title>
        <authorList>
            <person name="Dillman A.R."/>
            <person name="Macchietto M."/>
            <person name="Porter C.F."/>
            <person name="Rogers A."/>
            <person name="Williams B."/>
            <person name="Antoshechkin I."/>
            <person name="Lee M.M."/>
            <person name="Goodwin Z."/>
            <person name="Lu X."/>
            <person name="Lewis E.E."/>
            <person name="Goodrich-Blair H."/>
            <person name="Stock S.P."/>
            <person name="Adams B.J."/>
            <person name="Sternberg P.W."/>
            <person name="Mortazavi A."/>
        </authorList>
    </citation>
    <scope>NUCLEOTIDE SEQUENCE [LARGE SCALE GENOMIC DNA]</scope>
    <source>
        <strain evidence="2 3">ALL</strain>
    </source>
</reference>
<reference evidence="2 3" key="2">
    <citation type="journal article" date="2019" name="G3 (Bethesda)">
        <title>Hybrid Assembly of the Genome of the Entomopathogenic Nematode Steinernema carpocapsae Identifies the X-Chromosome.</title>
        <authorList>
            <person name="Serra L."/>
            <person name="Macchietto M."/>
            <person name="Macias-Munoz A."/>
            <person name="McGill C.J."/>
            <person name="Rodriguez I.M."/>
            <person name="Rodriguez B."/>
            <person name="Murad R."/>
            <person name="Mortazavi A."/>
        </authorList>
    </citation>
    <scope>NUCLEOTIDE SEQUENCE [LARGE SCALE GENOMIC DNA]</scope>
    <source>
        <strain evidence="2 3">ALL</strain>
    </source>
</reference>
<name>A0A4U8UNY3_STECR</name>
<proteinExistence type="predicted"/>
<organism evidence="2 3">
    <name type="scientific">Steinernema carpocapsae</name>
    <name type="common">Entomopathogenic nematode</name>
    <dbReference type="NCBI Taxonomy" id="34508"/>
    <lineage>
        <taxon>Eukaryota</taxon>
        <taxon>Metazoa</taxon>
        <taxon>Ecdysozoa</taxon>
        <taxon>Nematoda</taxon>
        <taxon>Chromadorea</taxon>
        <taxon>Rhabditida</taxon>
        <taxon>Tylenchina</taxon>
        <taxon>Panagrolaimomorpha</taxon>
        <taxon>Strongyloidoidea</taxon>
        <taxon>Steinernematidae</taxon>
        <taxon>Steinernema</taxon>
    </lineage>
</organism>
<dbReference type="Gene3D" id="1.10.340.70">
    <property type="match status" value="1"/>
</dbReference>
<evidence type="ECO:0000313" key="2">
    <source>
        <dbReference type="EMBL" id="TMS34631.1"/>
    </source>
</evidence>
<dbReference type="AlphaFoldDB" id="A0A4U8UNY3"/>
<feature type="domain" description="Integrase zinc-binding" evidence="1">
    <location>
        <begin position="55"/>
        <end position="107"/>
    </location>
</feature>
<dbReference type="OrthoDB" id="6144934at2759"/>
<gene>
    <name evidence="2" type="ORF">L596_002179</name>
</gene>
<evidence type="ECO:0000259" key="1">
    <source>
        <dbReference type="Pfam" id="PF17921"/>
    </source>
</evidence>
<accession>A0A4U8UNY3</accession>
<keyword evidence="3" id="KW-1185">Reference proteome</keyword>
<dbReference type="EMBL" id="CM016762">
    <property type="protein sequence ID" value="TMS34631.1"/>
    <property type="molecule type" value="Genomic_DNA"/>
</dbReference>
<dbReference type="Proteomes" id="UP000298663">
    <property type="component" value="Chromosome X"/>
</dbReference>